<keyword evidence="5" id="KW-0408">Iron</keyword>
<evidence type="ECO:0008006" key="9">
    <source>
        <dbReference type="Google" id="ProtNLM"/>
    </source>
</evidence>
<reference evidence="7 8" key="1">
    <citation type="submission" date="2015-01" db="EMBL/GenBank/DDBJ databases">
        <title>The Genome Sequence of Rhinocladiella mackenzie CBS 650.93.</title>
        <authorList>
            <consortium name="The Broad Institute Genomics Platform"/>
            <person name="Cuomo C."/>
            <person name="de Hoog S."/>
            <person name="Gorbushina A."/>
            <person name="Stielow B."/>
            <person name="Teixiera M."/>
            <person name="Abouelleil A."/>
            <person name="Chapman S.B."/>
            <person name="Priest M."/>
            <person name="Young S.K."/>
            <person name="Wortman J."/>
            <person name="Nusbaum C."/>
            <person name="Birren B."/>
        </authorList>
    </citation>
    <scope>NUCLEOTIDE SEQUENCE [LARGE SCALE GENOMIC DNA]</scope>
    <source>
        <strain evidence="7 8">CBS 650.93</strain>
    </source>
</reference>
<dbReference type="GO" id="GO:0020037">
    <property type="term" value="F:heme binding"/>
    <property type="evidence" value="ECO:0007669"/>
    <property type="project" value="InterPro"/>
</dbReference>
<dbReference type="SUPFAM" id="SSF48264">
    <property type="entry name" value="Cytochrome P450"/>
    <property type="match status" value="1"/>
</dbReference>
<dbReference type="RefSeq" id="XP_013268389.1">
    <property type="nucleotide sequence ID" value="XM_013412935.1"/>
</dbReference>
<dbReference type="PANTHER" id="PTHR46300:SF2">
    <property type="entry name" value="CYTOCHROME P450 MONOOXYGENASE ALNH-RELATED"/>
    <property type="match status" value="1"/>
</dbReference>
<evidence type="ECO:0000256" key="2">
    <source>
        <dbReference type="ARBA" id="ARBA00010617"/>
    </source>
</evidence>
<evidence type="ECO:0000313" key="7">
    <source>
        <dbReference type="EMBL" id="KIX01253.1"/>
    </source>
</evidence>
<protein>
    <recommendedName>
        <fullName evidence="9">Cytochrome P450</fullName>
    </recommendedName>
</protein>
<evidence type="ECO:0000256" key="6">
    <source>
        <dbReference type="ARBA" id="ARBA00023033"/>
    </source>
</evidence>
<dbReference type="AlphaFoldDB" id="A0A0D2GSD2"/>
<proteinExistence type="inferred from homology"/>
<keyword evidence="3" id="KW-0479">Metal-binding</keyword>
<dbReference type="PANTHER" id="PTHR46300">
    <property type="entry name" value="P450, PUTATIVE (EUROFUNG)-RELATED-RELATED"/>
    <property type="match status" value="1"/>
</dbReference>
<dbReference type="Proteomes" id="UP000053617">
    <property type="component" value="Unassembled WGS sequence"/>
</dbReference>
<gene>
    <name evidence="7" type="ORF">Z518_08978</name>
</gene>
<dbReference type="EMBL" id="KN847481">
    <property type="protein sequence ID" value="KIX01253.1"/>
    <property type="molecule type" value="Genomic_DNA"/>
</dbReference>
<keyword evidence="8" id="KW-1185">Reference proteome</keyword>
<accession>A0A0D2GSD2</accession>
<evidence type="ECO:0000256" key="5">
    <source>
        <dbReference type="ARBA" id="ARBA00023004"/>
    </source>
</evidence>
<keyword evidence="6" id="KW-0503">Monooxygenase</keyword>
<comment type="similarity">
    <text evidence="2">Belongs to the cytochrome P450 family.</text>
</comment>
<evidence type="ECO:0000256" key="4">
    <source>
        <dbReference type="ARBA" id="ARBA00023002"/>
    </source>
</evidence>
<dbReference type="Pfam" id="PF00067">
    <property type="entry name" value="p450"/>
    <property type="match status" value="1"/>
</dbReference>
<dbReference type="HOGENOM" id="CLU_1291702_0_0_1"/>
<dbReference type="GO" id="GO:0005506">
    <property type="term" value="F:iron ion binding"/>
    <property type="evidence" value="ECO:0007669"/>
    <property type="project" value="InterPro"/>
</dbReference>
<dbReference type="InterPro" id="IPR050364">
    <property type="entry name" value="Cytochrome_P450_fung"/>
</dbReference>
<dbReference type="InterPro" id="IPR036396">
    <property type="entry name" value="Cyt_P450_sf"/>
</dbReference>
<evidence type="ECO:0000256" key="1">
    <source>
        <dbReference type="ARBA" id="ARBA00001971"/>
    </source>
</evidence>
<organism evidence="7 8">
    <name type="scientific">Rhinocladiella mackenziei CBS 650.93</name>
    <dbReference type="NCBI Taxonomy" id="1442369"/>
    <lineage>
        <taxon>Eukaryota</taxon>
        <taxon>Fungi</taxon>
        <taxon>Dikarya</taxon>
        <taxon>Ascomycota</taxon>
        <taxon>Pezizomycotina</taxon>
        <taxon>Eurotiomycetes</taxon>
        <taxon>Chaetothyriomycetidae</taxon>
        <taxon>Chaetothyriales</taxon>
        <taxon>Herpotrichiellaceae</taxon>
        <taxon>Rhinocladiella</taxon>
    </lineage>
</organism>
<comment type="cofactor">
    <cofactor evidence="1">
        <name>heme</name>
        <dbReference type="ChEBI" id="CHEBI:30413"/>
    </cofactor>
</comment>
<dbReference type="GO" id="GO:0004497">
    <property type="term" value="F:monooxygenase activity"/>
    <property type="evidence" value="ECO:0007669"/>
    <property type="project" value="UniProtKB-KW"/>
</dbReference>
<dbReference type="OrthoDB" id="1470350at2759"/>
<dbReference type="GO" id="GO:0016705">
    <property type="term" value="F:oxidoreductase activity, acting on paired donors, with incorporation or reduction of molecular oxygen"/>
    <property type="evidence" value="ECO:0007669"/>
    <property type="project" value="InterPro"/>
</dbReference>
<keyword evidence="4" id="KW-0560">Oxidoreductase</keyword>
<dbReference type="VEuPathDB" id="FungiDB:Z518_08978"/>
<sequence>MLASVIFVTFTIAVCAYFIFTPTSGKVPSGTQLPDGPSGKPIIDNLLDIPPRHSWFKFPQWSKQYGPLFRLDIAGRNHIVVSTEEIANDLLRERGTIYSDREQLPMAAKLLSDNLRPLFLPYGGTWRNVRKLMHKLTNISVATTYETLQEEESLRTFERYSAGLILRLAYSKPVYTGEDSFVKGHSLSCTQWKEESALEHILRTRFLLCCTALLFGSVQA</sequence>
<dbReference type="STRING" id="1442369.A0A0D2GSD2"/>
<name>A0A0D2GSD2_9EURO</name>
<evidence type="ECO:0000313" key="8">
    <source>
        <dbReference type="Proteomes" id="UP000053617"/>
    </source>
</evidence>
<evidence type="ECO:0000256" key="3">
    <source>
        <dbReference type="ARBA" id="ARBA00022723"/>
    </source>
</evidence>
<dbReference type="Gene3D" id="1.10.630.10">
    <property type="entry name" value="Cytochrome P450"/>
    <property type="match status" value="1"/>
</dbReference>
<dbReference type="InterPro" id="IPR001128">
    <property type="entry name" value="Cyt_P450"/>
</dbReference>
<dbReference type="GeneID" id="25297049"/>